<dbReference type="Gene3D" id="2.60.40.10">
    <property type="entry name" value="Immunoglobulins"/>
    <property type="match status" value="1"/>
</dbReference>
<feature type="domain" description="Fibronectin type-III" evidence="1">
    <location>
        <begin position="118"/>
        <end position="206"/>
    </location>
</feature>
<dbReference type="Proteomes" id="UP001302949">
    <property type="component" value="Unassembled WGS sequence"/>
</dbReference>
<keyword evidence="3" id="KW-1185">Reference proteome</keyword>
<evidence type="ECO:0000313" key="2">
    <source>
        <dbReference type="EMBL" id="MEA5139226.1"/>
    </source>
</evidence>
<sequence>MSIVKVIVSFSRLRDDDLDTKSQVIINSLTGNIDFPNPVPSLAEVTASRNAYVAALTANETGGKQETLRKNLARKDLEKLLGLLGLYVQANCKDSELIALSSGFEIQKSRAPIGILAKPSNFKIENGPLAGSLQASVDKVEGAKSYLFEITKTPVTDESIWKTESSTTKTFLFEDLTAGTQYAIRVTGVGANPKKVYSDILFKFVQ</sequence>
<dbReference type="RefSeq" id="WP_323296384.1">
    <property type="nucleotide sequence ID" value="NZ_JAYFUM010000008.1"/>
</dbReference>
<reference evidence="2 3" key="1">
    <citation type="submission" date="2023-12" db="EMBL/GenBank/DDBJ databases">
        <title>Novel species of the genus Arcicella isolated from rivers.</title>
        <authorList>
            <person name="Lu H."/>
        </authorList>
    </citation>
    <scope>NUCLEOTIDE SEQUENCE [LARGE SCALE GENOMIC DNA]</scope>
    <source>
        <strain evidence="2 3">KCTC 23307</strain>
    </source>
</reference>
<dbReference type="InterPro" id="IPR013783">
    <property type="entry name" value="Ig-like_fold"/>
</dbReference>
<proteinExistence type="predicted"/>
<evidence type="ECO:0000259" key="1">
    <source>
        <dbReference type="PROSITE" id="PS50853"/>
    </source>
</evidence>
<dbReference type="EMBL" id="JAYFUM010000008">
    <property type="protein sequence ID" value="MEA5139226.1"/>
    <property type="molecule type" value="Genomic_DNA"/>
</dbReference>
<protein>
    <recommendedName>
        <fullName evidence="1">Fibronectin type-III domain-containing protein</fullName>
    </recommendedName>
</protein>
<dbReference type="InterPro" id="IPR036116">
    <property type="entry name" value="FN3_sf"/>
</dbReference>
<gene>
    <name evidence="2" type="ORF">VB248_08775</name>
</gene>
<organism evidence="2 3">
    <name type="scientific">Arcicella rigui</name>
    <dbReference type="NCBI Taxonomy" id="797020"/>
    <lineage>
        <taxon>Bacteria</taxon>
        <taxon>Pseudomonadati</taxon>
        <taxon>Bacteroidota</taxon>
        <taxon>Cytophagia</taxon>
        <taxon>Cytophagales</taxon>
        <taxon>Flectobacillaceae</taxon>
        <taxon>Arcicella</taxon>
    </lineage>
</organism>
<dbReference type="PROSITE" id="PS50853">
    <property type="entry name" value="FN3"/>
    <property type="match status" value="1"/>
</dbReference>
<comment type="caution">
    <text evidence="2">The sequence shown here is derived from an EMBL/GenBank/DDBJ whole genome shotgun (WGS) entry which is preliminary data.</text>
</comment>
<dbReference type="SUPFAM" id="SSF49265">
    <property type="entry name" value="Fibronectin type III"/>
    <property type="match status" value="1"/>
</dbReference>
<accession>A0ABU5Q8R4</accession>
<dbReference type="CDD" id="cd00063">
    <property type="entry name" value="FN3"/>
    <property type="match status" value="1"/>
</dbReference>
<dbReference type="InterPro" id="IPR003961">
    <property type="entry name" value="FN3_dom"/>
</dbReference>
<evidence type="ECO:0000313" key="3">
    <source>
        <dbReference type="Proteomes" id="UP001302949"/>
    </source>
</evidence>
<name>A0ABU5Q8R4_9BACT</name>